<feature type="region of interest" description="Disordered" evidence="1">
    <location>
        <begin position="203"/>
        <end position="257"/>
    </location>
</feature>
<gene>
    <name evidence="2" type="ORF">J2X01_002456</name>
</gene>
<dbReference type="EMBL" id="JAVDVQ010000009">
    <property type="protein sequence ID" value="MDR7083163.1"/>
    <property type="molecule type" value="Genomic_DNA"/>
</dbReference>
<evidence type="ECO:0000313" key="2">
    <source>
        <dbReference type="EMBL" id="MDR7083163.1"/>
    </source>
</evidence>
<evidence type="ECO:0000256" key="1">
    <source>
        <dbReference type="SAM" id="MobiDB-lite"/>
    </source>
</evidence>
<evidence type="ECO:0008006" key="4">
    <source>
        <dbReference type="Google" id="ProtNLM"/>
    </source>
</evidence>
<feature type="compositionally biased region" description="Polar residues" evidence="1">
    <location>
        <begin position="248"/>
        <end position="257"/>
    </location>
</feature>
<organism evidence="2 3">
    <name type="scientific">Arthrobacter ginsengisoli</name>
    <dbReference type="NCBI Taxonomy" id="1356565"/>
    <lineage>
        <taxon>Bacteria</taxon>
        <taxon>Bacillati</taxon>
        <taxon>Actinomycetota</taxon>
        <taxon>Actinomycetes</taxon>
        <taxon>Micrococcales</taxon>
        <taxon>Micrococcaceae</taxon>
        <taxon>Arthrobacter</taxon>
    </lineage>
</organism>
<sequence>MVSGVINTSGRLFGANWTCDRTILLKKRSIQQMQVFHNPAAVSAFLRRGESCVLGRAVAGDDVGPGPRAARTGRRTAHGADGQGRECRAKARIPGGRDGRWRGLDRRHVHVAPQGSEAALHSLLRAIDAGLVPAVLHVRACRQLDAVASRFLGNLAGRAPLLGAPSASDFVFVDVDDTIIEVHGYAKQGSGYGYAGVRGLKAPPNRNNAYHAARRRRQPTGADSPQRLLGRSGHRGRCPIGAEPGSAGQRSHNLGPS</sequence>
<evidence type="ECO:0000313" key="3">
    <source>
        <dbReference type="Proteomes" id="UP001252243"/>
    </source>
</evidence>
<proteinExistence type="predicted"/>
<accession>A0ABU1UD78</accession>
<keyword evidence="3" id="KW-1185">Reference proteome</keyword>
<comment type="caution">
    <text evidence="2">The sequence shown here is derived from an EMBL/GenBank/DDBJ whole genome shotgun (WGS) entry which is preliminary data.</text>
</comment>
<reference evidence="2 3" key="1">
    <citation type="submission" date="2023-07" db="EMBL/GenBank/DDBJ databases">
        <title>Sorghum-associated microbial communities from plants grown in Nebraska, USA.</title>
        <authorList>
            <person name="Schachtman D."/>
        </authorList>
    </citation>
    <scope>NUCLEOTIDE SEQUENCE [LARGE SCALE GENOMIC DNA]</scope>
    <source>
        <strain evidence="2 3">BE167</strain>
    </source>
</reference>
<protein>
    <recommendedName>
        <fullName evidence="4">Transposase DDE domain-containing protein</fullName>
    </recommendedName>
</protein>
<dbReference type="Proteomes" id="UP001252243">
    <property type="component" value="Unassembled WGS sequence"/>
</dbReference>
<name>A0ABU1UD78_9MICC</name>
<feature type="region of interest" description="Disordered" evidence="1">
    <location>
        <begin position="63"/>
        <end position="85"/>
    </location>
</feature>